<dbReference type="SUPFAM" id="SSF53271">
    <property type="entry name" value="PRTase-like"/>
    <property type="match status" value="1"/>
</dbReference>
<dbReference type="Proteomes" id="UP000013827">
    <property type="component" value="Unassembled WGS sequence"/>
</dbReference>
<feature type="region of interest" description="Disordered" evidence="9">
    <location>
        <begin position="204"/>
        <end position="223"/>
    </location>
</feature>
<evidence type="ECO:0000256" key="5">
    <source>
        <dbReference type="ARBA" id="ARBA00011971"/>
    </source>
</evidence>
<dbReference type="GO" id="GO:0005737">
    <property type="term" value="C:cytoplasm"/>
    <property type="evidence" value="ECO:0007669"/>
    <property type="project" value="TreeGrafter"/>
</dbReference>
<dbReference type="UniPathway" id="UPA00070">
    <property type="reaction ID" value="UER00119"/>
</dbReference>
<dbReference type="GO" id="GO:0006207">
    <property type="term" value="P:'de novo' pyrimidine nucleobase biosynthetic process"/>
    <property type="evidence" value="ECO:0007669"/>
    <property type="project" value="TreeGrafter"/>
</dbReference>
<accession>A0A0D3J591</accession>
<dbReference type="Pfam" id="PF00156">
    <property type="entry name" value="Pribosyltran"/>
    <property type="match status" value="1"/>
</dbReference>
<keyword evidence="6" id="KW-0328">Glycosyltransferase</keyword>
<comment type="similarity">
    <text evidence="3">Belongs to the purine/pyrimidine phosphoribosyltransferase family. PyrE subfamily.</text>
</comment>
<evidence type="ECO:0000256" key="7">
    <source>
        <dbReference type="ARBA" id="ARBA00022679"/>
    </source>
</evidence>
<evidence type="ECO:0000256" key="1">
    <source>
        <dbReference type="ARBA" id="ARBA00003769"/>
    </source>
</evidence>
<evidence type="ECO:0000256" key="6">
    <source>
        <dbReference type="ARBA" id="ARBA00022676"/>
    </source>
</evidence>
<evidence type="ECO:0000256" key="4">
    <source>
        <dbReference type="ARBA" id="ARBA00011738"/>
    </source>
</evidence>
<feature type="compositionally biased region" description="Low complexity" evidence="9">
    <location>
        <begin position="211"/>
        <end position="223"/>
    </location>
</feature>
<reference evidence="12" key="1">
    <citation type="journal article" date="2013" name="Nature">
        <title>Pan genome of the phytoplankton Emiliania underpins its global distribution.</title>
        <authorList>
            <person name="Read B.A."/>
            <person name="Kegel J."/>
            <person name="Klute M.J."/>
            <person name="Kuo A."/>
            <person name="Lefebvre S.C."/>
            <person name="Maumus F."/>
            <person name="Mayer C."/>
            <person name="Miller J."/>
            <person name="Monier A."/>
            <person name="Salamov A."/>
            <person name="Young J."/>
            <person name="Aguilar M."/>
            <person name="Claverie J.M."/>
            <person name="Frickenhaus S."/>
            <person name="Gonzalez K."/>
            <person name="Herman E.K."/>
            <person name="Lin Y.C."/>
            <person name="Napier J."/>
            <person name="Ogata H."/>
            <person name="Sarno A.F."/>
            <person name="Shmutz J."/>
            <person name="Schroeder D."/>
            <person name="de Vargas C."/>
            <person name="Verret F."/>
            <person name="von Dassow P."/>
            <person name="Valentin K."/>
            <person name="Van de Peer Y."/>
            <person name="Wheeler G."/>
            <person name="Dacks J.B."/>
            <person name="Delwiche C.F."/>
            <person name="Dyhrman S.T."/>
            <person name="Glockner G."/>
            <person name="John U."/>
            <person name="Richards T."/>
            <person name="Worden A.Z."/>
            <person name="Zhang X."/>
            <person name="Grigoriev I.V."/>
            <person name="Allen A.E."/>
            <person name="Bidle K."/>
            <person name="Borodovsky M."/>
            <person name="Bowler C."/>
            <person name="Brownlee C."/>
            <person name="Cock J.M."/>
            <person name="Elias M."/>
            <person name="Gladyshev V.N."/>
            <person name="Groth M."/>
            <person name="Guda C."/>
            <person name="Hadaegh A."/>
            <person name="Iglesias-Rodriguez M.D."/>
            <person name="Jenkins J."/>
            <person name="Jones B.M."/>
            <person name="Lawson T."/>
            <person name="Leese F."/>
            <person name="Lindquist E."/>
            <person name="Lobanov A."/>
            <person name="Lomsadze A."/>
            <person name="Malik S.B."/>
            <person name="Marsh M.E."/>
            <person name="Mackinder L."/>
            <person name="Mock T."/>
            <person name="Mueller-Roeber B."/>
            <person name="Pagarete A."/>
            <person name="Parker M."/>
            <person name="Probert I."/>
            <person name="Quesneville H."/>
            <person name="Raines C."/>
            <person name="Rensing S.A."/>
            <person name="Riano-Pachon D.M."/>
            <person name="Richier S."/>
            <person name="Rokitta S."/>
            <person name="Shiraiwa Y."/>
            <person name="Soanes D.M."/>
            <person name="van der Giezen M."/>
            <person name="Wahlund T.M."/>
            <person name="Williams B."/>
            <person name="Wilson W."/>
            <person name="Wolfe G."/>
            <person name="Wurch L.L."/>
        </authorList>
    </citation>
    <scope>NUCLEOTIDE SEQUENCE</scope>
</reference>
<comment type="subunit">
    <text evidence="4">Homodimer.</text>
</comment>
<evidence type="ECO:0000256" key="9">
    <source>
        <dbReference type="SAM" id="MobiDB-lite"/>
    </source>
</evidence>
<evidence type="ECO:0000313" key="11">
    <source>
        <dbReference type="EnsemblProtists" id="EOD18676"/>
    </source>
</evidence>
<feature type="domain" description="Phosphoribosyltransferase" evidence="10">
    <location>
        <begin position="50"/>
        <end position="164"/>
    </location>
</feature>
<keyword evidence="12" id="KW-1185">Reference proteome</keyword>
<reference evidence="11" key="2">
    <citation type="submission" date="2024-10" db="UniProtKB">
        <authorList>
            <consortium name="EnsemblProtists"/>
        </authorList>
    </citation>
    <scope>IDENTIFICATION</scope>
</reference>
<sequence>MPSAESSWKDEFLQFCVDCEVLRFGEFTLKSGRSSPYFFNAGLFNTGGRIAKLGRFYARAIAEAGLEFDVLFGPAYKGIPLATSAAIALSEHHSLDVPCSYNRKEAKDHGEGGCIVGAPLAQQRVLIVDDVITAGTAAREAAGIITANSASVAGLVIALDRQEKGAGTELTAVQQVESSLGVPVVRVATLADLIRFLESRQPEQAERLRAHQQAQGEAAAPPP</sequence>
<evidence type="ECO:0000259" key="10">
    <source>
        <dbReference type="Pfam" id="PF00156"/>
    </source>
</evidence>
<keyword evidence="7" id="KW-0808">Transferase</keyword>
<keyword evidence="8" id="KW-0665">Pyrimidine biosynthesis</keyword>
<dbReference type="PaxDb" id="2903-EOD18676"/>
<name>A0A0D3J591_EMIH1</name>
<evidence type="ECO:0000256" key="2">
    <source>
        <dbReference type="ARBA" id="ARBA00004889"/>
    </source>
</evidence>
<dbReference type="PANTHER" id="PTHR46683">
    <property type="entry name" value="OROTATE PHOSPHORIBOSYLTRANSFERASE 1-RELATED"/>
    <property type="match status" value="1"/>
</dbReference>
<dbReference type="FunFam" id="3.40.50.2020:FF:000008">
    <property type="entry name" value="Orotate phosphoribosyltransferase"/>
    <property type="match status" value="1"/>
</dbReference>
<dbReference type="AlphaFoldDB" id="A0A0D3J591"/>
<evidence type="ECO:0000313" key="12">
    <source>
        <dbReference type="Proteomes" id="UP000013827"/>
    </source>
</evidence>
<dbReference type="GeneID" id="17264238"/>
<comment type="pathway">
    <text evidence="2">Pyrimidine metabolism; UMP biosynthesis via de novo pathway; UMP from orotate: step 1/2.</text>
</comment>
<dbReference type="GO" id="GO:0046132">
    <property type="term" value="P:pyrimidine ribonucleoside biosynthetic process"/>
    <property type="evidence" value="ECO:0007669"/>
    <property type="project" value="TreeGrafter"/>
</dbReference>
<dbReference type="HOGENOM" id="CLU_074878_0_1_1"/>
<dbReference type="eggNOG" id="KOG1377">
    <property type="taxonomic scope" value="Eukaryota"/>
</dbReference>
<dbReference type="GO" id="GO:0004588">
    <property type="term" value="F:orotate phosphoribosyltransferase activity"/>
    <property type="evidence" value="ECO:0007669"/>
    <property type="project" value="UniProtKB-EC"/>
</dbReference>
<dbReference type="HAMAP" id="MF_01208">
    <property type="entry name" value="PyrE"/>
    <property type="match status" value="1"/>
</dbReference>
<dbReference type="CDD" id="cd06223">
    <property type="entry name" value="PRTases_typeI"/>
    <property type="match status" value="1"/>
</dbReference>
<dbReference type="InterPro" id="IPR000836">
    <property type="entry name" value="PRTase_dom"/>
</dbReference>
<dbReference type="InterPro" id="IPR004467">
    <property type="entry name" value="Or_phspho_trans_dom"/>
</dbReference>
<protein>
    <recommendedName>
        <fullName evidence="5">orotate phosphoribosyltransferase</fullName>
        <ecNumber evidence="5">2.4.2.10</ecNumber>
    </recommendedName>
</protein>
<dbReference type="EC" id="2.4.2.10" evidence="5"/>
<dbReference type="NCBIfam" id="TIGR00336">
    <property type="entry name" value="pyrE"/>
    <property type="match status" value="1"/>
</dbReference>
<evidence type="ECO:0000256" key="3">
    <source>
        <dbReference type="ARBA" id="ARBA00006340"/>
    </source>
</evidence>
<dbReference type="EnsemblProtists" id="EOD18676">
    <property type="protein sequence ID" value="EOD18676"/>
    <property type="gene ID" value="EMIHUDRAFT_369783"/>
</dbReference>
<dbReference type="STRING" id="2903.R1E6I2"/>
<organism evidence="11 12">
    <name type="scientific">Emiliania huxleyi (strain CCMP1516)</name>
    <dbReference type="NCBI Taxonomy" id="280463"/>
    <lineage>
        <taxon>Eukaryota</taxon>
        <taxon>Haptista</taxon>
        <taxon>Haptophyta</taxon>
        <taxon>Prymnesiophyceae</taxon>
        <taxon>Isochrysidales</taxon>
        <taxon>Noelaerhabdaceae</taxon>
        <taxon>Emiliania</taxon>
    </lineage>
</organism>
<dbReference type="KEGG" id="ehx:EMIHUDRAFT_369783"/>
<dbReference type="InterPro" id="IPR029057">
    <property type="entry name" value="PRTase-like"/>
</dbReference>
<dbReference type="RefSeq" id="XP_005771105.1">
    <property type="nucleotide sequence ID" value="XM_005771048.1"/>
</dbReference>
<proteinExistence type="inferred from homology"/>
<evidence type="ECO:0000256" key="8">
    <source>
        <dbReference type="ARBA" id="ARBA00022975"/>
    </source>
</evidence>
<dbReference type="PANTHER" id="PTHR46683:SF1">
    <property type="entry name" value="OROTATE PHOSPHORIBOSYLTRANSFERASE 1-RELATED"/>
    <property type="match status" value="1"/>
</dbReference>
<dbReference type="OMA" id="ANVFYLY"/>
<dbReference type="GO" id="GO:0006221">
    <property type="term" value="P:pyrimidine nucleotide biosynthetic process"/>
    <property type="evidence" value="ECO:0007669"/>
    <property type="project" value="UniProtKB-KW"/>
</dbReference>
<dbReference type="InterPro" id="IPR023031">
    <property type="entry name" value="OPRT"/>
</dbReference>
<comment type="function">
    <text evidence="1">Catalyzes the transfer of a ribosyl phosphate group from 5-phosphoribose 1-diphosphate to orotate, leading to the formation of orotidine monophosphate (OMP).</text>
</comment>
<dbReference type="Gene3D" id="3.40.50.2020">
    <property type="match status" value="1"/>
</dbReference>